<protein>
    <recommendedName>
        <fullName evidence="7">Major facilitator superfamily (MFS) profile domain-containing protein</fullName>
    </recommendedName>
</protein>
<dbReference type="PROSITE" id="PS50850">
    <property type="entry name" value="MFS"/>
    <property type="match status" value="1"/>
</dbReference>
<feature type="transmembrane region" description="Helical" evidence="6">
    <location>
        <begin position="167"/>
        <end position="190"/>
    </location>
</feature>
<feature type="transmembrane region" description="Helical" evidence="6">
    <location>
        <begin position="352"/>
        <end position="373"/>
    </location>
</feature>
<feature type="transmembrane region" description="Helical" evidence="6">
    <location>
        <begin position="136"/>
        <end position="155"/>
    </location>
</feature>
<dbReference type="EMBL" id="KN824840">
    <property type="protein sequence ID" value="KIL00145.1"/>
    <property type="molecule type" value="Genomic_DNA"/>
</dbReference>
<gene>
    <name evidence="8" type="ORF">PAXRUDRAFT_821931</name>
</gene>
<dbReference type="PANTHER" id="PTHR23502:SF2">
    <property type="entry name" value="TRANSPORTER, PUTATIVE (AFU_ORTHOLOGUE AFUA_2G08910)-RELATED"/>
    <property type="match status" value="1"/>
</dbReference>
<dbReference type="InterPro" id="IPR036259">
    <property type="entry name" value="MFS_trans_sf"/>
</dbReference>
<dbReference type="InParanoid" id="A0A0D0EA99"/>
<accession>A0A0D0EA99</accession>
<sequence length="510" mass="55257">MDDSTREGGNSPSFDNAAKHLSSTPQEYGTPSSWPIWLKRLVLFQVVSQVFLASWCAPAFIPAFLTMSAELDKSISAISYLVGTYALLLGFGVLFWNPLADRFGRRPVTILSMTIAVCASCGVASAHTYGNMMAGRVFQAFGVCGGVSLGIAYINDMYSPSERGRAVGIWTLGITIGPFLSPLIGGFIAYYTSYRWILWLCVILLGLLLLLQIACLPEAGSPPMKSIAIPALVDSAIANQRYLAPNIQGASILHSLARTYRAALLVPVWLVSMVFVVPYSYGIVSITNLFPVIYGECYGLDDRAQGLLYIPLLLGSLIAEVIAGRAGDWIVYRGFNSSITAQAREPWLERRLIVAHCGNALSIVGLLWFGVAADRNDHWAVLAVGTGVAACGVQTTTSVCYSYIVDCYPSSAKEVATVINLFRSLGSFIVLFYNQPLVSELGDGWGFGIQCFMIALFSFGGLCILSFYGRRIRSWQNEDWARGHASSPAVMEKDVHRASTPSVVLGPIAP</sequence>
<feature type="region of interest" description="Disordered" evidence="5">
    <location>
        <begin position="1"/>
        <end position="26"/>
    </location>
</feature>
<evidence type="ECO:0000256" key="4">
    <source>
        <dbReference type="ARBA" id="ARBA00023136"/>
    </source>
</evidence>
<evidence type="ECO:0000313" key="8">
    <source>
        <dbReference type="EMBL" id="KIL00145.1"/>
    </source>
</evidence>
<feature type="transmembrane region" description="Helical" evidence="6">
    <location>
        <begin position="379"/>
        <end position="403"/>
    </location>
</feature>
<evidence type="ECO:0000256" key="5">
    <source>
        <dbReference type="SAM" id="MobiDB-lite"/>
    </source>
</evidence>
<evidence type="ECO:0000259" key="7">
    <source>
        <dbReference type="PROSITE" id="PS50850"/>
    </source>
</evidence>
<dbReference type="GO" id="GO:0005886">
    <property type="term" value="C:plasma membrane"/>
    <property type="evidence" value="ECO:0007669"/>
    <property type="project" value="TreeGrafter"/>
</dbReference>
<feature type="transmembrane region" description="Helical" evidence="6">
    <location>
        <begin position="196"/>
        <end position="216"/>
    </location>
</feature>
<keyword evidence="3 6" id="KW-1133">Transmembrane helix</keyword>
<feature type="transmembrane region" description="Helical" evidence="6">
    <location>
        <begin position="308"/>
        <end position="331"/>
    </location>
</feature>
<evidence type="ECO:0000256" key="6">
    <source>
        <dbReference type="SAM" id="Phobius"/>
    </source>
</evidence>
<dbReference type="Gene3D" id="1.20.1720.10">
    <property type="entry name" value="Multidrug resistance protein D"/>
    <property type="match status" value="1"/>
</dbReference>
<keyword evidence="9" id="KW-1185">Reference proteome</keyword>
<evidence type="ECO:0000256" key="3">
    <source>
        <dbReference type="ARBA" id="ARBA00022989"/>
    </source>
</evidence>
<reference evidence="8 9" key="1">
    <citation type="submission" date="2014-04" db="EMBL/GenBank/DDBJ databases">
        <authorList>
            <consortium name="DOE Joint Genome Institute"/>
            <person name="Kuo A."/>
            <person name="Kohler A."/>
            <person name="Jargeat P."/>
            <person name="Nagy L.G."/>
            <person name="Floudas D."/>
            <person name="Copeland A."/>
            <person name="Barry K.W."/>
            <person name="Cichocki N."/>
            <person name="Veneault-Fourrey C."/>
            <person name="LaButti K."/>
            <person name="Lindquist E.A."/>
            <person name="Lipzen A."/>
            <person name="Lundell T."/>
            <person name="Morin E."/>
            <person name="Murat C."/>
            <person name="Sun H."/>
            <person name="Tunlid A."/>
            <person name="Henrissat B."/>
            <person name="Grigoriev I.V."/>
            <person name="Hibbett D.S."/>
            <person name="Martin F."/>
            <person name="Nordberg H.P."/>
            <person name="Cantor M.N."/>
            <person name="Hua S.X."/>
        </authorList>
    </citation>
    <scope>NUCLEOTIDE SEQUENCE [LARGE SCALE GENOMIC DNA]</scope>
    <source>
        <strain evidence="8 9">Ve08.2h10</strain>
    </source>
</reference>
<feature type="transmembrane region" description="Helical" evidence="6">
    <location>
        <begin position="262"/>
        <end position="281"/>
    </location>
</feature>
<dbReference type="HOGENOM" id="CLU_008455_13_7_1"/>
<proteinExistence type="predicted"/>
<feature type="transmembrane region" description="Helical" evidence="6">
    <location>
        <begin position="77"/>
        <end position="96"/>
    </location>
</feature>
<dbReference type="Proteomes" id="UP000054538">
    <property type="component" value="Unassembled WGS sequence"/>
</dbReference>
<dbReference type="AlphaFoldDB" id="A0A0D0EA99"/>
<reference evidence="9" key="2">
    <citation type="submission" date="2015-01" db="EMBL/GenBank/DDBJ databases">
        <title>Evolutionary Origins and Diversification of the Mycorrhizal Mutualists.</title>
        <authorList>
            <consortium name="DOE Joint Genome Institute"/>
            <consortium name="Mycorrhizal Genomics Consortium"/>
            <person name="Kohler A."/>
            <person name="Kuo A."/>
            <person name="Nagy L.G."/>
            <person name="Floudas D."/>
            <person name="Copeland A."/>
            <person name="Barry K.W."/>
            <person name="Cichocki N."/>
            <person name="Veneault-Fourrey C."/>
            <person name="LaButti K."/>
            <person name="Lindquist E.A."/>
            <person name="Lipzen A."/>
            <person name="Lundell T."/>
            <person name="Morin E."/>
            <person name="Murat C."/>
            <person name="Riley R."/>
            <person name="Ohm R."/>
            <person name="Sun H."/>
            <person name="Tunlid A."/>
            <person name="Henrissat B."/>
            <person name="Grigoriev I.V."/>
            <person name="Hibbett D.S."/>
            <person name="Martin F."/>
        </authorList>
    </citation>
    <scope>NUCLEOTIDE SEQUENCE [LARGE SCALE GENOMIC DNA]</scope>
    <source>
        <strain evidence="9">Ve08.2h10</strain>
    </source>
</reference>
<dbReference type="GO" id="GO:0022857">
    <property type="term" value="F:transmembrane transporter activity"/>
    <property type="evidence" value="ECO:0007669"/>
    <property type="project" value="InterPro"/>
</dbReference>
<feature type="domain" description="Major facilitator superfamily (MFS) profile" evidence="7">
    <location>
        <begin position="42"/>
        <end position="473"/>
    </location>
</feature>
<comment type="subcellular location">
    <subcellularLocation>
        <location evidence="1">Membrane</location>
        <topology evidence="1">Multi-pass membrane protein</topology>
    </subcellularLocation>
</comment>
<dbReference type="SUPFAM" id="SSF103473">
    <property type="entry name" value="MFS general substrate transporter"/>
    <property type="match status" value="1"/>
</dbReference>
<dbReference type="Pfam" id="PF07690">
    <property type="entry name" value="MFS_1"/>
    <property type="match status" value="1"/>
</dbReference>
<evidence type="ECO:0000256" key="1">
    <source>
        <dbReference type="ARBA" id="ARBA00004141"/>
    </source>
</evidence>
<dbReference type="InterPro" id="IPR011701">
    <property type="entry name" value="MFS"/>
</dbReference>
<feature type="transmembrane region" description="Helical" evidence="6">
    <location>
        <begin position="415"/>
        <end position="433"/>
    </location>
</feature>
<dbReference type="OrthoDB" id="5215911at2759"/>
<feature type="transmembrane region" description="Helical" evidence="6">
    <location>
        <begin position="108"/>
        <end position="130"/>
    </location>
</feature>
<name>A0A0D0EA99_9AGAM</name>
<feature type="transmembrane region" description="Helical" evidence="6">
    <location>
        <begin position="41"/>
        <end position="65"/>
    </location>
</feature>
<evidence type="ECO:0000313" key="9">
    <source>
        <dbReference type="Proteomes" id="UP000054538"/>
    </source>
</evidence>
<dbReference type="STRING" id="930991.A0A0D0EA99"/>
<evidence type="ECO:0000256" key="2">
    <source>
        <dbReference type="ARBA" id="ARBA00022692"/>
    </source>
</evidence>
<dbReference type="InterPro" id="IPR020846">
    <property type="entry name" value="MFS_dom"/>
</dbReference>
<organism evidence="8 9">
    <name type="scientific">Paxillus rubicundulus Ve08.2h10</name>
    <dbReference type="NCBI Taxonomy" id="930991"/>
    <lineage>
        <taxon>Eukaryota</taxon>
        <taxon>Fungi</taxon>
        <taxon>Dikarya</taxon>
        <taxon>Basidiomycota</taxon>
        <taxon>Agaricomycotina</taxon>
        <taxon>Agaricomycetes</taxon>
        <taxon>Agaricomycetidae</taxon>
        <taxon>Boletales</taxon>
        <taxon>Paxilineae</taxon>
        <taxon>Paxillaceae</taxon>
        <taxon>Paxillus</taxon>
    </lineage>
</organism>
<keyword evidence="2 6" id="KW-0812">Transmembrane</keyword>
<dbReference type="PANTHER" id="PTHR23502">
    <property type="entry name" value="MAJOR FACILITATOR SUPERFAMILY"/>
    <property type="match status" value="1"/>
</dbReference>
<keyword evidence="4 6" id="KW-0472">Membrane</keyword>
<feature type="transmembrane region" description="Helical" evidence="6">
    <location>
        <begin position="445"/>
        <end position="468"/>
    </location>
</feature>